<gene>
    <name evidence="1" type="ORF">CK203_042347</name>
</gene>
<name>A0A438H600_VITVI</name>
<accession>A0A438H600</accession>
<evidence type="ECO:0000313" key="1">
    <source>
        <dbReference type="EMBL" id="RVW79727.1"/>
    </source>
</evidence>
<proteinExistence type="predicted"/>
<sequence length="217" mass="23685">MREALREGARWRTSALGRVKQGAVLTGTGMAMRGACTSIIPPQAWMMSPPKTSKTASKCSLRRGAVYVTQGEAWALGAATPRGPWCKASDKIVQPSSPPCTVIAPLLQTEITSSPSSSPCTAIGALLQTRSHHHLRLRLTSPSLGHHCKHISYHHPSFASHSIITTIVADIDRKHIAKVTIDPKDQLHPCTINTTRDRDLRISDKDHCYHKSHQLGL</sequence>
<reference evidence="1 2" key="1">
    <citation type="journal article" date="2018" name="PLoS Genet.">
        <title>Population sequencing reveals clonal diversity and ancestral inbreeding in the grapevine cultivar Chardonnay.</title>
        <authorList>
            <person name="Roach M.J."/>
            <person name="Johnson D.L."/>
            <person name="Bohlmann J."/>
            <person name="van Vuuren H.J."/>
            <person name="Jones S.J."/>
            <person name="Pretorius I.S."/>
            <person name="Schmidt S.A."/>
            <person name="Borneman A.R."/>
        </authorList>
    </citation>
    <scope>NUCLEOTIDE SEQUENCE [LARGE SCALE GENOMIC DNA]</scope>
    <source>
        <strain evidence="2">cv. Chardonnay</strain>
        <tissue evidence="1">Leaf</tissue>
    </source>
</reference>
<dbReference type="AlphaFoldDB" id="A0A438H600"/>
<dbReference type="Proteomes" id="UP000288805">
    <property type="component" value="Unassembled WGS sequence"/>
</dbReference>
<evidence type="ECO:0000313" key="2">
    <source>
        <dbReference type="Proteomes" id="UP000288805"/>
    </source>
</evidence>
<dbReference type="EMBL" id="QGNW01000276">
    <property type="protein sequence ID" value="RVW79727.1"/>
    <property type="molecule type" value="Genomic_DNA"/>
</dbReference>
<protein>
    <submittedName>
        <fullName evidence="1">Uncharacterized protein</fullName>
    </submittedName>
</protein>
<comment type="caution">
    <text evidence="1">The sequence shown here is derived from an EMBL/GenBank/DDBJ whole genome shotgun (WGS) entry which is preliminary data.</text>
</comment>
<organism evidence="1 2">
    <name type="scientific">Vitis vinifera</name>
    <name type="common">Grape</name>
    <dbReference type="NCBI Taxonomy" id="29760"/>
    <lineage>
        <taxon>Eukaryota</taxon>
        <taxon>Viridiplantae</taxon>
        <taxon>Streptophyta</taxon>
        <taxon>Embryophyta</taxon>
        <taxon>Tracheophyta</taxon>
        <taxon>Spermatophyta</taxon>
        <taxon>Magnoliopsida</taxon>
        <taxon>eudicotyledons</taxon>
        <taxon>Gunneridae</taxon>
        <taxon>Pentapetalae</taxon>
        <taxon>rosids</taxon>
        <taxon>Vitales</taxon>
        <taxon>Vitaceae</taxon>
        <taxon>Viteae</taxon>
        <taxon>Vitis</taxon>
    </lineage>
</organism>